<reference evidence="8 9" key="1">
    <citation type="journal article" date="2018" name="Sci. Data">
        <title>The draft genome sequence of cork oak.</title>
        <authorList>
            <person name="Ramos A.M."/>
            <person name="Usie A."/>
            <person name="Barbosa P."/>
            <person name="Barros P.M."/>
            <person name="Capote T."/>
            <person name="Chaves I."/>
            <person name="Simoes F."/>
            <person name="Abreu I."/>
            <person name="Carrasquinho I."/>
            <person name="Faro C."/>
            <person name="Guimaraes J.B."/>
            <person name="Mendonca D."/>
            <person name="Nobrega F."/>
            <person name="Rodrigues L."/>
            <person name="Saibo N.J.M."/>
            <person name="Varela M.C."/>
            <person name="Egas C."/>
            <person name="Matos J."/>
            <person name="Miguel C.M."/>
            <person name="Oliveira M.M."/>
            <person name="Ricardo C.P."/>
            <person name="Goncalves S."/>
        </authorList>
    </citation>
    <scope>NUCLEOTIDE SEQUENCE [LARGE SCALE GENOMIC DNA]</scope>
    <source>
        <strain evidence="9">cv. HL8</strain>
    </source>
</reference>
<comment type="caution">
    <text evidence="8">The sequence shown here is derived from an EMBL/GenBank/DDBJ whole genome shotgun (WGS) entry which is preliminary data.</text>
</comment>
<dbReference type="AlphaFoldDB" id="A0AAW0L3E3"/>
<protein>
    <submittedName>
        <fullName evidence="8">Pr5-like receptor kinase</fullName>
    </submittedName>
</protein>
<keyword evidence="7" id="KW-0325">Glycoprotein</keyword>
<name>A0AAW0L3E3_QUESU</name>
<gene>
    <name evidence="8" type="primary">PR5K_2</name>
    <name evidence="8" type="ORF">CFP56_008970</name>
</gene>
<proteinExistence type="predicted"/>
<dbReference type="PANTHER" id="PTHR27009">
    <property type="entry name" value="RUST RESISTANCE KINASE LR10-RELATED"/>
    <property type="match status" value="1"/>
</dbReference>
<comment type="subcellular location">
    <subcellularLocation>
        <location evidence="1">Membrane</location>
        <topology evidence="1">Single-pass type I membrane protein</topology>
    </subcellularLocation>
</comment>
<evidence type="ECO:0000313" key="8">
    <source>
        <dbReference type="EMBL" id="KAK7845800.1"/>
    </source>
</evidence>
<evidence type="ECO:0000256" key="7">
    <source>
        <dbReference type="ARBA" id="ARBA00023180"/>
    </source>
</evidence>
<evidence type="ECO:0000256" key="1">
    <source>
        <dbReference type="ARBA" id="ARBA00004479"/>
    </source>
</evidence>
<accession>A0AAW0L3E3</accession>
<evidence type="ECO:0000313" key="9">
    <source>
        <dbReference type="Proteomes" id="UP000237347"/>
    </source>
</evidence>
<dbReference type="GO" id="GO:0016020">
    <property type="term" value="C:membrane"/>
    <property type="evidence" value="ECO:0007669"/>
    <property type="project" value="UniProtKB-SubCell"/>
</dbReference>
<dbReference type="InterPro" id="IPR045874">
    <property type="entry name" value="LRK10/LRL21-25-like"/>
</dbReference>
<keyword evidence="5" id="KW-1133">Transmembrane helix</keyword>
<sequence length="70" mass="7945">MEDATEEEKKIDMNMIIVALWCTRIEPSDCPSMKKVVEMLEGEIKRLKMPTNTFLTSSKILVGNVGDKLD</sequence>
<organism evidence="8 9">
    <name type="scientific">Quercus suber</name>
    <name type="common">Cork oak</name>
    <dbReference type="NCBI Taxonomy" id="58331"/>
    <lineage>
        <taxon>Eukaryota</taxon>
        <taxon>Viridiplantae</taxon>
        <taxon>Streptophyta</taxon>
        <taxon>Embryophyta</taxon>
        <taxon>Tracheophyta</taxon>
        <taxon>Spermatophyta</taxon>
        <taxon>Magnoliopsida</taxon>
        <taxon>eudicotyledons</taxon>
        <taxon>Gunneridae</taxon>
        <taxon>Pentapetalae</taxon>
        <taxon>rosids</taxon>
        <taxon>fabids</taxon>
        <taxon>Fagales</taxon>
        <taxon>Fagaceae</taxon>
        <taxon>Quercus</taxon>
    </lineage>
</organism>
<keyword evidence="4" id="KW-0732">Signal</keyword>
<evidence type="ECO:0000256" key="6">
    <source>
        <dbReference type="ARBA" id="ARBA00023136"/>
    </source>
</evidence>
<dbReference type="GO" id="GO:0004674">
    <property type="term" value="F:protein serine/threonine kinase activity"/>
    <property type="evidence" value="ECO:0007669"/>
    <property type="project" value="UniProtKB-KW"/>
</dbReference>
<keyword evidence="2" id="KW-0418">Kinase</keyword>
<keyword evidence="9" id="KW-1185">Reference proteome</keyword>
<dbReference type="EMBL" id="PKMF04000165">
    <property type="protein sequence ID" value="KAK7845800.1"/>
    <property type="molecule type" value="Genomic_DNA"/>
</dbReference>
<keyword evidence="2" id="KW-0808">Transferase</keyword>
<evidence type="ECO:0000256" key="4">
    <source>
        <dbReference type="ARBA" id="ARBA00022729"/>
    </source>
</evidence>
<keyword evidence="6" id="KW-0472">Membrane</keyword>
<evidence type="ECO:0000256" key="5">
    <source>
        <dbReference type="ARBA" id="ARBA00022989"/>
    </source>
</evidence>
<evidence type="ECO:0000256" key="3">
    <source>
        <dbReference type="ARBA" id="ARBA00022692"/>
    </source>
</evidence>
<dbReference type="Proteomes" id="UP000237347">
    <property type="component" value="Unassembled WGS sequence"/>
</dbReference>
<keyword evidence="3" id="KW-0812">Transmembrane</keyword>
<evidence type="ECO:0000256" key="2">
    <source>
        <dbReference type="ARBA" id="ARBA00022527"/>
    </source>
</evidence>
<keyword evidence="2" id="KW-0723">Serine/threonine-protein kinase</keyword>